<gene>
    <name evidence="2" type="ORF">EJB05_54319</name>
</gene>
<feature type="compositionally biased region" description="Basic and acidic residues" evidence="1">
    <location>
        <begin position="231"/>
        <end position="253"/>
    </location>
</feature>
<accession>A0A5J9SMP9</accession>
<dbReference type="AlphaFoldDB" id="A0A5J9SMP9"/>
<dbReference type="EMBL" id="RWGY01000617">
    <property type="protein sequence ID" value="TVU00266.1"/>
    <property type="molecule type" value="Genomic_DNA"/>
</dbReference>
<evidence type="ECO:0000313" key="2">
    <source>
        <dbReference type="EMBL" id="TVU00266.1"/>
    </source>
</evidence>
<organism evidence="2 3">
    <name type="scientific">Eragrostis curvula</name>
    <name type="common">weeping love grass</name>
    <dbReference type="NCBI Taxonomy" id="38414"/>
    <lineage>
        <taxon>Eukaryota</taxon>
        <taxon>Viridiplantae</taxon>
        <taxon>Streptophyta</taxon>
        <taxon>Embryophyta</taxon>
        <taxon>Tracheophyta</taxon>
        <taxon>Spermatophyta</taxon>
        <taxon>Magnoliopsida</taxon>
        <taxon>Liliopsida</taxon>
        <taxon>Poales</taxon>
        <taxon>Poaceae</taxon>
        <taxon>PACMAD clade</taxon>
        <taxon>Chloridoideae</taxon>
        <taxon>Eragrostideae</taxon>
        <taxon>Eragrostidinae</taxon>
        <taxon>Eragrostis</taxon>
    </lineage>
</organism>
<comment type="caution">
    <text evidence="2">The sequence shown here is derived from an EMBL/GenBank/DDBJ whole genome shotgun (WGS) entry which is preliminary data.</text>
</comment>
<evidence type="ECO:0000313" key="3">
    <source>
        <dbReference type="Proteomes" id="UP000324897"/>
    </source>
</evidence>
<feature type="compositionally biased region" description="Low complexity" evidence="1">
    <location>
        <begin position="218"/>
        <end position="227"/>
    </location>
</feature>
<dbReference type="PANTHER" id="PTHR47853:SF1">
    <property type="entry name" value="EXPRESSED PROTEIN"/>
    <property type="match status" value="1"/>
</dbReference>
<dbReference type="PANTHER" id="PTHR47853">
    <property type="entry name" value="EXPRESSED PROTEIN"/>
    <property type="match status" value="1"/>
</dbReference>
<evidence type="ECO:0008006" key="4">
    <source>
        <dbReference type="Google" id="ProtNLM"/>
    </source>
</evidence>
<proteinExistence type="predicted"/>
<dbReference type="Gramene" id="TVU00266">
    <property type="protein sequence ID" value="TVU00266"/>
    <property type="gene ID" value="EJB05_54319"/>
</dbReference>
<feature type="non-terminal residue" evidence="2">
    <location>
        <position position="1"/>
    </location>
</feature>
<protein>
    <recommendedName>
        <fullName evidence="4">TFIIS N-terminal domain-containing protein</fullName>
    </recommendedName>
</protein>
<keyword evidence="3" id="KW-1185">Reference proteome</keyword>
<evidence type="ECO:0000256" key="1">
    <source>
        <dbReference type="SAM" id="MobiDB-lite"/>
    </source>
</evidence>
<dbReference type="SUPFAM" id="SSF47676">
    <property type="entry name" value="Conserved domain common to transcription factors TFIIS, elongin A, CRSP70"/>
    <property type="match status" value="1"/>
</dbReference>
<sequence length="279" mass="30189">MALRRWKPFLGAFEHIDAAIESAAAPEREEFKRARNRIVEALCCATDDAVAEAICRLLDDAMAESLATLRMVRAERNRDLLASGELVRAVGALARGHDSGRVRGLARGLVREWRAAVEADLATARAAMAVLDRASSLTLTPCPEDMGAAAATTKKRPRLPKVAAAGVTKIAEPEPSPQKKAPLVVGRGCVQPSSPNVQASSAKALAAAPQRPKKTVTSSPPAARRPSVSGDMKKMEDTKRKLQERYQEAEDAKRRRTIKVLVVAPETMLRQHKTLPSRP</sequence>
<dbReference type="OrthoDB" id="696629at2759"/>
<feature type="region of interest" description="Disordered" evidence="1">
    <location>
        <begin position="193"/>
        <end position="255"/>
    </location>
</feature>
<name>A0A5J9SMP9_9POAL</name>
<reference evidence="2 3" key="1">
    <citation type="journal article" date="2019" name="Sci. Rep.">
        <title>A high-quality genome of Eragrostis curvula grass provides insights into Poaceae evolution and supports new strategies to enhance forage quality.</title>
        <authorList>
            <person name="Carballo J."/>
            <person name="Santos B.A.C.M."/>
            <person name="Zappacosta D."/>
            <person name="Garbus I."/>
            <person name="Selva J.P."/>
            <person name="Gallo C.A."/>
            <person name="Diaz A."/>
            <person name="Albertini E."/>
            <person name="Caccamo M."/>
            <person name="Echenique V."/>
        </authorList>
    </citation>
    <scope>NUCLEOTIDE SEQUENCE [LARGE SCALE GENOMIC DNA]</scope>
    <source>
        <strain evidence="3">cv. Victoria</strain>
        <tissue evidence="2">Leaf</tissue>
    </source>
</reference>
<dbReference type="InterPro" id="IPR035441">
    <property type="entry name" value="TFIIS/LEDGF_dom_sf"/>
</dbReference>
<dbReference type="Proteomes" id="UP000324897">
    <property type="component" value="Unassembled WGS sequence"/>
</dbReference>
<feature type="compositionally biased region" description="Low complexity" evidence="1">
    <location>
        <begin position="199"/>
        <end position="208"/>
    </location>
</feature>